<dbReference type="InterPro" id="IPR009000">
    <property type="entry name" value="Transl_B-barrel_sf"/>
</dbReference>
<organism evidence="6 7">
    <name type="scientific">Novipirellula aureliae</name>
    <dbReference type="NCBI Taxonomy" id="2527966"/>
    <lineage>
        <taxon>Bacteria</taxon>
        <taxon>Pseudomonadati</taxon>
        <taxon>Planctomycetota</taxon>
        <taxon>Planctomycetia</taxon>
        <taxon>Pirellulales</taxon>
        <taxon>Pirellulaceae</taxon>
        <taxon>Novipirellula</taxon>
    </lineage>
</organism>
<dbReference type="Pfam" id="PF00009">
    <property type="entry name" value="GTP_EFTU"/>
    <property type="match status" value="1"/>
</dbReference>
<dbReference type="InterPro" id="IPR005225">
    <property type="entry name" value="Small_GTP-bd"/>
</dbReference>
<dbReference type="NCBIfam" id="TIGR00231">
    <property type="entry name" value="small_GTP"/>
    <property type="match status" value="1"/>
</dbReference>
<dbReference type="GO" id="GO:0003924">
    <property type="term" value="F:GTPase activity"/>
    <property type="evidence" value="ECO:0007669"/>
    <property type="project" value="InterPro"/>
</dbReference>
<dbReference type="NCBIfam" id="NF009381">
    <property type="entry name" value="PRK12740.1-5"/>
    <property type="match status" value="1"/>
</dbReference>
<comment type="caution">
    <text evidence="6">The sequence shown here is derived from an EMBL/GenBank/DDBJ whole genome shotgun (WGS) entry which is preliminary data.</text>
</comment>
<dbReference type="InterPro" id="IPR014721">
    <property type="entry name" value="Ribsml_uS5_D2-typ_fold_subgr"/>
</dbReference>
<dbReference type="InterPro" id="IPR027417">
    <property type="entry name" value="P-loop_NTPase"/>
</dbReference>
<dbReference type="PROSITE" id="PS51722">
    <property type="entry name" value="G_TR_2"/>
    <property type="match status" value="1"/>
</dbReference>
<dbReference type="InterPro" id="IPR053905">
    <property type="entry name" value="EF-G-like_DII"/>
</dbReference>
<accession>A0A5C6DVP6</accession>
<dbReference type="Pfam" id="PF00679">
    <property type="entry name" value="EFG_C"/>
    <property type="match status" value="1"/>
</dbReference>
<dbReference type="CDD" id="cd16262">
    <property type="entry name" value="EFG_III"/>
    <property type="match status" value="1"/>
</dbReference>
<gene>
    <name evidence="6" type="primary">fus</name>
    <name evidence="6" type="ORF">Q31b_29000</name>
</gene>
<dbReference type="CDD" id="cd01434">
    <property type="entry name" value="EFG_mtEFG1_IV"/>
    <property type="match status" value="1"/>
</dbReference>
<dbReference type="Gene3D" id="3.30.70.240">
    <property type="match status" value="1"/>
</dbReference>
<dbReference type="Gene3D" id="3.40.50.300">
    <property type="entry name" value="P-loop containing nucleotide triphosphate hydrolases"/>
    <property type="match status" value="1"/>
</dbReference>
<evidence type="ECO:0000313" key="6">
    <source>
        <dbReference type="EMBL" id="TWU41453.1"/>
    </source>
</evidence>
<keyword evidence="3 6" id="KW-0648">Protein biosynthesis</keyword>
<dbReference type="InterPro" id="IPR005517">
    <property type="entry name" value="Transl_elong_EFG/EF2_IV"/>
</dbReference>
<dbReference type="Gene3D" id="3.30.230.10">
    <property type="match status" value="1"/>
</dbReference>
<dbReference type="AlphaFoldDB" id="A0A5C6DVP6"/>
<dbReference type="InterPro" id="IPR035647">
    <property type="entry name" value="EFG_III/V"/>
</dbReference>
<keyword evidence="3 6" id="KW-0251">Elongation factor</keyword>
<dbReference type="SMART" id="SM00838">
    <property type="entry name" value="EFG_C"/>
    <property type="match status" value="1"/>
</dbReference>
<evidence type="ECO:0000259" key="5">
    <source>
        <dbReference type="PROSITE" id="PS51722"/>
    </source>
</evidence>
<dbReference type="InterPro" id="IPR041095">
    <property type="entry name" value="EFG_II"/>
</dbReference>
<dbReference type="InterPro" id="IPR047872">
    <property type="entry name" value="EFG_IV"/>
</dbReference>
<dbReference type="InterPro" id="IPR035649">
    <property type="entry name" value="EFG_V"/>
</dbReference>
<dbReference type="OrthoDB" id="9804431at2"/>
<protein>
    <recommendedName>
        <fullName evidence="1">Elongation factor G</fullName>
    </recommendedName>
</protein>
<feature type="domain" description="Tr-type G" evidence="5">
    <location>
        <begin position="7"/>
        <end position="266"/>
    </location>
</feature>
<sequence>MARTSTLRWRNLAVCGHSSAGKTTLVDRLLAETQAVSGSPDVQNGTSICDFEPEEKTHKHSIESSLVHLKCGEDEFNLIDTPGYPDFVGGMIGALAAVETAVVCIDAHSGIQMNTRRAMEEAGNRGLARILVITKMDDAQADFKSLVEQCKEIWGSAVIPLQIPVGQGETFQSVASAVELPIEARAAVVNVAHAHEQLVEELVESDEVLMEQYLEGKMPAVPAIKELLRKAVISGDAIPVLCVSSTTGVGVKELISLIDEIAPAPDEIERTATDENGETVTLDQSVDGPLAAQVFKVRVDPFVQKLSYVRVFGGSLSKDQSVAITDARKDVKLNALLRVQGEQSEPIESASAGQIVAIAKMEDMHVGTSIGAFQLPKIAFPEPMVGLAISPSRRGDENKLSTAMHKLTEEDQTLTLTRDSQTGELVMTGMSELHLQMLRERLARRDKIEIETHDPRIPYRETITTSAEGSYRHKKQSGGRGQFGEVHIRMLPLPRGTDIESFAVKARFPSIKSYHYHPENNFLWVDSVVGGVIPGNFMPAIEKGFIERMAKGVIAGYTIQDVAVEVHYGKHHPVDSSEAAFKMAGSLAFRNVFREAKPALLEPVVHLHVVAPEDSVGDIYSDMSSRGGRVLGSTAMRGGVHSIDCEVPLRSVGHYNRTLSSVTGGQGSYSINFSHYETMPADVQRQLMEAVKEELEETTA</sequence>
<dbReference type="InterPro" id="IPR000795">
    <property type="entry name" value="T_Tr_GTP-bd_dom"/>
</dbReference>
<keyword evidence="4" id="KW-0342">GTP-binding</keyword>
<keyword evidence="7" id="KW-1185">Reference proteome</keyword>
<evidence type="ECO:0000313" key="7">
    <source>
        <dbReference type="Proteomes" id="UP000315471"/>
    </source>
</evidence>
<dbReference type="InterPro" id="IPR000640">
    <property type="entry name" value="EFG_V-like"/>
</dbReference>
<dbReference type="CDD" id="cd03713">
    <property type="entry name" value="EFG_mtEFG_C"/>
    <property type="match status" value="1"/>
</dbReference>
<dbReference type="GO" id="GO:0005525">
    <property type="term" value="F:GTP binding"/>
    <property type="evidence" value="ECO:0007669"/>
    <property type="project" value="UniProtKB-KW"/>
</dbReference>
<evidence type="ECO:0000256" key="1">
    <source>
        <dbReference type="ARBA" id="ARBA00017872"/>
    </source>
</evidence>
<evidence type="ECO:0000256" key="2">
    <source>
        <dbReference type="ARBA" id="ARBA00022741"/>
    </source>
</evidence>
<proteinExistence type="predicted"/>
<dbReference type="SUPFAM" id="SSF54211">
    <property type="entry name" value="Ribosomal protein S5 domain 2-like"/>
    <property type="match status" value="1"/>
</dbReference>
<evidence type="ECO:0000256" key="4">
    <source>
        <dbReference type="ARBA" id="ARBA00023134"/>
    </source>
</evidence>
<dbReference type="SUPFAM" id="SSF54980">
    <property type="entry name" value="EF-G C-terminal domain-like"/>
    <property type="match status" value="2"/>
</dbReference>
<dbReference type="Pfam" id="PF14492">
    <property type="entry name" value="EFG_III"/>
    <property type="match status" value="1"/>
</dbReference>
<name>A0A5C6DVP6_9BACT</name>
<dbReference type="EMBL" id="SJPY01000004">
    <property type="protein sequence ID" value="TWU41453.1"/>
    <property type="molecule type" value="Genomic_DNA"/>
</dbReference>
<dbReference type="Gene3D" id="3.30.70.870">
    <property type="entry name" value="Elongation Factor G (Translational Gtpase), domain 3"/>
    <property type="match status" value="1"/>
</dbReference>
<evidence type="ECO:0000256" key="3">
    <source>
        <dbReference type="ARBA" id="ARBA00022768"/>
    </source>
</evidence>
<dbReference type="InterPro" id="IPR009022">
    <property type="entry name" value="EFG_III"/>
</dbReference>
<keyword evidence="2" id="KW-0547">Nucleotide-binding</keyword>
<dbReference type="Gene3D" id="2.40.30.10">
    <property type="entry name" value="Translation factors"/>
    <property type="match status" value="1"/>
</dbReference>
<dbReference type="SMART" id="SM00889">
    <property type="entry name" value="EFG_IV"/>
    <property type="match status" value="1"/>
</dbReference>
<dbReference type="PANTHER" id="PTHR43261">
    <property type="entry name" value="TRANSLATION ELONGATION FACTOR G-RELATED"/>
    <property type="match status" value="1"/>
</dbReference>
<dbReference type="SUPFAM" id="SSF52540">
    <property type="entry name" value="P-loop containing nucleoside triphosphate hydrolases"/>
    <property type="match status" value="1"/>
</dbReference>
<dbReference type="Proteomes" id="UP000315471">
    <property type="component" value="Unassembled WGS sequence"/>
</dbReference>
<dbReference type="PANTHER" id="PTHR43261:SF6">
    <property type="entry name" value="ELONGATION FACTOR G-LIKE PROTEIN"/>
    <property type="match status" value="1"/>
</dbReference>
<dbReference type="RefSeq" id="WP_146600265.1">
    <property type="nucleotide sequence ID" value="NZ_SJPY01000004.1"/>
</dbReference>
<dbReference type="GO" id="GO:0032790">
    <property type="term" value="P:ribosome disassembly"/>
    <property type="evidence" value="ECO:0007669"/>
    <property type="project" value="TreeGrafter"/>
</dbReference>
<dbReference type="InterPro" id="IPR020568">
    <property type="entry name" value="Ribosomal_Su5_D2-typ_SF"/>
</dbReference>
<dbReference type="GO" id="GO:0003746">
    <property type="term" value="F:translation elongation factor activity"/>
    <property type="evidence" value="ECO:0007669"/>
    <property type="project" value="UniProtKB-KW"/>
</dbReference>
<dbReference type="Pfam" id="PF03764">
    <property type="entry name" value="EFG_IV"/>
    <property type="match status" value="2"/>
</dbReference>
<dbReference type="Pfam" id="PF22042">
    <property type="entry name" value="EF-G_D2"/>
    <property type="match status" value="1"/>
</dbReference>
<reference evidence="6 7" key="1">
    <citation type="submission" date="2019-02" db="EMBL/GenBank/DDBJ databases">
        <title>Deep-cultivation of Planctomycetes and their phenomic and genomic characterization uncovers novel biology.</title>
        <authorList>
            <person name="Wiegand S."/>
            <person name="Jogler M."/>
            <person name="Boedeker C."/>
            <person name="Pinto D."/>
            <person name="Vollmers J."/>
            <person name="Rivas-Marin E."/>
            <person name="Kohn T."/>
            <person name="Peeters S.H."/>
            <person name="Heuer A."/>
            <person name="Rast P."/>
            <person name="Oberbeckmann S."/>
            <person name="Bunk B."/>
            <person name="Jeske O."/>
            <person name="Meyerdierks A."/>
            <person name="Storesund J.E."/>
            <person name="Kallscheuer N."/>
            <person name="Luecker S."/>
            <person name="Lage O.M."/>
            <person name="Pohl T."/>
            <person name="Merkel B.J."/>
            <person name="Hornburger P."/>
            <person name="Mueller R.-W."/>
            <person name="Bruemmer F."/>
            <person name="Labrenz M."/>
            <person name="Spormann A.M."/>
            <person name="Op Den Camp H."/>
            <person name="Overmann J."/>
            <person name="Amann R."/>
            <person name="Jetten M.S.M."/>
            <person name="Mascher T."/>
            <person name="Medema M.H."/>
            <person name="Devos D.P."/>
            <person name="Kaster A.-K."/>
            <person name="Ovreas L."/>
            <person name="Rohde M."/>
            <person name="Galperin M.Y."/>
            <person name="Jogler C."/>
        </authorList>
    </citation>
    <scope>NUCLEOTIDE SEQUENCE [LARGE SCALE GENOMIC DNA]</scope>
    <source>
        <strain evidence="6 7">Q31b</strain>
    </source>
</reference>
<dbReference type="SUPFAM" id="SSF50447">
    <property type="entry name" value="Translation proteins"/>
    <property type="match status" value="1"/>
</dbReference>